<sequence length="392" mass="44447">MPLTLKSDDRILWLCLGVSLYFAVRGIAAELHRVRGLTEIKNKEKEDHVIGEGTEDALKLETLQKLSESTSFDLRCAALRIISERATKGSTRDLLLEDLASKDTIRRGKALNALYFLLSNRALARSSVSTRLKDLPTYTAVIDCLCNFLDEHTEETSQTLSPILPKTRPLGEKKALSTLNLILAENIPAALEAGVVSRWLVKYPFPCTIHDEASRQNIVTLMKTWWTDDAVMSSIVNTLSSNQEGVKQLRKYGLMGSRMEEHMQIYNDDDDDVLGLQNGDIDHENDFDNVADSDSDAWMGAGGEVRNGTGRRRQEGTAEEQELRRRRREAMVLSEGGRPFWQSNIIPPVNDEVEVDENLEMELEQLEEEVNREDEAERNARAGRRWRLWPFS</sequence>
<comment type="caution">
    <text evidence="3">The sequence shown here is derived from an EMBL/GenBank/DDBJ whole genome shotgun (WGS) entry which is preliminary data.</text>
</comment>
<dbReference type="EMBL" id="PDNA01000057">
    <property type="protein sequence ID" value="PGH18494.1"/>
    <property type="molecule type" value="Genomic_DNA"/>
</dbReference>
<accession>A0A2B7Y330</accession>
<keyword evidence="1" id="KW-0175">Coiled coil</keyword>
<reference evidence="3 4" key="1">
    <citation type="submission" date="2017-10" db="EMBL/GenBank/DDBJ databases">
        <title>Comparative genomics in systemic dimorphic fungi from Ajellomycetaceae.</title>
        <authorList>
            <person name="Munoz J.F."/>
            <person name="Mcewen J.G."/>
            <person name="Clay O.K."/>
            <person name="Cuomo C.A."/>
        </authorList>
    </citation>
    <scope>NUCLEOTIDE SEQUENCE [LARGE SCALE GENOMIC DNA]</scope>
    <source>
        <strain evidence="3 4">UAMH7299</strain>
    </source>
</reference>
<evidence type="ECO:0000256" key="1">
    <source>
        <dbReference type="SAM" id="Coils"/>
    </source>
</evidence>
<protein>
    <submittedName>
        <fullName evidence="3">Uncharacterized protein</fullName>
    </submittedName>
</protein>
<gene>
    <name evidence="3" type="ORF">AJ80_04464</name>
</gene>
<dbReference type="OrthoDB" id="5385189at2759"/>
<feature type="region of interest" description="Disordered" evidence="2">
    <location>
        <begin position="291"/>
        <end position="325"/>
    </location>
</feature>
<keyword evidence="4" id="KW-1185">Reference proteome</keyword>
<dbReference type="Proteomes" id="UP000224634">
    <property type="component" value="Unassembled WGS sequence"/>
</dbReference>
<evidence type="ECO:0000256" key="2">
    <source>
        <dbReference type="SAM" id="MobiDB-lite"/>
    </source>
</evidence>
<proteinExistence type="predicted"/>
<organism evidence="3 4">
    <name type="scientific">Polytolypa hystricis (strain UAMH7299)</name>
    <dbReference type="NCBI Taxonomy" id="1447883"/>
    <lineage>
        <taxon>Eukaryota</taxon>
        <taxon>Fungi</taxon>
        <taxon>Dikarya</taxon>
        <taxon>Ascomycota</taxon>
        <taxon>Pezizomycotina</taxon>
        <taxon>Eurotiomycetes</taxon>
        <taxon>Eurotiomycetidae</taxon>
        <taxon>Onygenales</taxon>
        <taxon>Onygenales incertae sedis</taxon>
        <taxon>Polytolypa</taxon>
    </lineage>
</organism>
<evidence type="ECO:0000313" key="3">
    <source>
        <dbReference type="EMBL" id="PGH18494.1"/>
    </source>
</evidence>
<dbReference type="AlphaFoldDB" id="A0A2B7Y330"/>
<name>A0A2B7Y330_POLH7</name>
<feature type="coiled-coil region" evidence="1">
    <location>
        <begin position="349"/>
        <end position="383"/>
    </location>
</feature>
<dbReference type="STRING" id="1447883.A0A2B7Y330"/>
<evidence type="ECO:0000313" key="4">
    <source>
        <dbReference type="Proteomes" id="UP000224634"/>
    </source>
</evidence>